<dbReference type="InterPro" id="IPR055097">
    <property type="entry name" value="Ig_NUP210_2nd"/>
</dbReference>
<feature type="domain" description="NUP210 fourth Ig-like" evidence="4">
    <location>
        <begin position="345"/>
        <end position="417"/>
    </location>
</feature>
<dbReference type="Pfam" id="PF22967">
    <property type="entry name" value="Ig_NUP210_1st"/>
    <property type="match status" value="1"/>
</dbReference>
<evidence type="ECO:0000259" key="2">
    <source>
        <dbReference type="Pfam" id="PF22967"/>
    </source>
</evidence>
<dbReference type="PANTHER" id="PTHR23019:SF0">
    <property type="entry name" value="NUCLEAR PORE MEMBRANE GLYCOPROTEIN 210"/>
    <property type="match status" value="1"/>
</dbReference>
<name>A0A1B6JHT0_9HEMI</name>
<sequence>MARWWCNYKIVSYFIVIFCISSITPAKLNVPRVLLPLFQRFSTNFTLEVSENGCYKWTSSRPDIVQVIPIEVDDVHHCSIKAVVSAITKEPIRNTVIVLAEEVRTGFVLRCDVIVDVITSLNMVTTTRELFMEEAPEMFEVRADDNQGNKFTTLEGVEFQWSIENLAQSQSANQVLRFITFIDSPYETPTTVAKFDSLGLRGHKVLIEGVKTGAAKVSVQLPHPEYNKVPKIEVVLTVVANLLLDPPDTHILAGDTVKFRLLQMQHGRLDEIPLPSSQYALDVEDTEVIIVDRIVSVVRGVSQGQSRVVLRDRHGEGAGPGVKLPAASVVVTQPAYLRLFLLPHNNWAITVDEPCSIQVQVYDRNNHRIHIGDAVSVRSMVSEEYFRVYSMTRNGTVIDGTTIKVGTVPVTATLESVRA</sequence>
<dbReference type="PANTHER" id="PTHR23019">
    <property type="entry name" value="NUCLEAR PORE MEMBRANE GLYCOPROTEIN GP210-RELATED"/>
    <property type="match status" value="1"/>
</dbReference>
<feature type="domain" description="NUP210 Ig-like" evidence="3">
    <location>
        <begin position="125"/>
        <end position="231"/>
    </location>
</feature>
<organism evidence="5">
    <name type="scientific">Homalodisca liturata</name>
    <dbReference type="NCBI Taxonomy" id="320908"/>
    <lineage>
        <taxon>Eukaryota</taxon>
        <taxon>Metazoa</taxon>
        <taxon>Ecdysozoa</taxon>
        <taxon>Arthropoda</taxon>
        <taxon>Hexapoda</taxon>
        <taxon>Insecta</taxon>
        <taxon>Pterygota</taxon>
        <taxon>Neoptera</taxon>
        <taxon>Paraneoptera</taxon>
        <taxon>Hemiptera</taxon>
        <taxon>Auchenorrhyncha</taxon>
        <taxon>Membracoidea</taxon>
        <taxon>Cicadellidae</taxon>
        <taxon>Cicadellinae</taxon>
        <taxon>Proconiini</taxon>
        <taxon>Homalodisca</taxon>
    </lineage>
</organism>
<feature type="domain" description="NUP210 Ig-like" evidence="1">
    <location>
        <begin position="240"/>
        <end position="334"/>
    </location>
</feature>
<evidence type="ECO:0000259" key="4">
    <source>
        <dbReference type="Pfam" id="PF24991"/>
    </source>
</evidence>
<dbReference type="EMBL" id="GECU01008850">
    <property type="protein sequence ID" value="JAS98856.1"/>
    <property type="molecule type" value="Transcribed_RNA"/>
</dbReference>
<dbReference type="InterPro" id="IPR056897">
    <property type="entry name" value="Ig_NUP210_4th"/>
</dbReference>
<accession>A0A1B6JHT0</accession>
<dbReference type="GO" id="GO:0005643">
    <property type="term" value="C:nuclear pore"/>
    <property type="evidence" value="ECO:0007669"/>
    <property type="project" value="TreeGrafter"/>
</dbReference>
<dbReference type="Pfam" id="PF22969">
    <property type="entry name" value="Ig_NUP210_2nd"/>
    <property type="match status" value="1"/>
</dbReference>
<evidence type="ECO:0000313" key="5">
    <source>
        <dbReference type="EMBL" id="JAS98856.1"/>
    </source>
</evidence>
<evidence type="ECO:0000259" key="3">
    <source>
        <dbReference type="Pfam" id="PF22969"/>
    </source>
</evidence>
<dbReference type="InterPro" id="IPR055096">
    <property type="entry name" value="Ig_NUP210_1st"/>
</dbReference>
<feature type="non-terminal residue" evidence="5">
    <location>
        <position position="419"/>
    </location>
</feature>
<evidence type="ECO:0008006" key="6">
    <source>
        <dbReference type="Google" id="ProtNLM"/>
    </source>
</evidence>
<gene>
    <name evidence="5" type="ORF">g.40814</name>
</gene>
<feature type="domain" description="NUP210 Ig-like" evidence="2">
    <location>
        <begin position="26"/>
        <end position="116"/>
    </location>
</feature>
<dbReference type="AlphaFoldDB" id="A0A1B6JHT0"/>
<dbReference type="InterPro" id="IPR055098">
    <property type="entry name" value="Ig_NUP210_3rd"/>
</dbReference>
<protein>
    <recommendedName>
        <fullName evidence="6">BIG2 domain-containing protein</fullName>
    </recommendedName>
</protein>
<evidence type="ECO:0000259" key="1">
    <source>
        <dbReference type="Pfam" id="PF22963"/>
    </source>
</evidence>
<reference evidence="5" key="1">
    <citation type="submission" date="2015-11" db="EMBL/GenBank/DDBJ databases">
        <title>De novo transcriptome assembly of four potential Pierce s Disease insect vectors from Arizona vineyards.</title>
        <authorList>
            <person name="Tassone E.E."/>
        </authorList>
    </citation>
    <scope>NUCLEOTIDE SEQUENCE</scope>
</reference>
<dbReference type="Pfam" id="PF22963">
    <property type="entry name" value="Ig_NUP210_3rd"/>
    <property type="match status" value="1"/>
</dbReference>
<proteinExistence type="predicted"/>
<dbReference type="Pfam" id="PF24991">
    <property type="entry name" value="Ig_NUP210_4th"/>
    <property type="match status" value="1"/>
</dbReference>
<dbReference type="InterPro" id="IPR045197">
    <property type="entry name" value="NUP210-like"/>
</dbReference>